<dbReference type="Proteomes" id="UP000436522">
    <property type="component" value="Unassembled WGS sequence"/>
</dbReference>
<keyword evidence="2" id="KW-1185">Reference proteome</keyword>
<sequence length="70" mass="7938">MGLDEVTVPGNSSQSSLLKFGHERNVGCAKTKTKLSKYRRYLTAMMSLVIEHMCHQYPLQVELSLKALRL</sequence>
<dbReference type="AlphaFoldDB" id="A0A640VVS2"/>
<evidence type="ECO:0000313" key="2">
    <source>
        <dbReference type="Proteomes" id="UP000436522"/>
    </source>
</evidence>
<accession>A0A640VVS2</accession>
<dbReference type="EMBL" id="BLIV01000005">
    <property type="protein sequence ID" value="GFE51191.1"/>
    <property type="molecule type" value="Genomic_DNA"/>
</dbReference>
<comment type="caution">
    <text evidence="1">The sequence shown here is derived from an EMBL/GenBank/DDBJ whole genome shotgun (WGS) entry which is preliminary data.</text>
</comment>
<name>A0A640VVS2_9RHOB</name>
<reference evidence="1 2" key="1">
    <citation type="submission" date="2019-12" db="EMBL/GenBank/DDBJ databases">
        <title>Roseobacter cerasinus sp. nov., isolated from seawater around aquaculture.</title>
        <authorList>
            <person name="Muramatsu S."/>
            <person name="Takabe Y."/>
            <person name="Mori K."/>
            <person name="Takaichi S."/>
            <person name="Hanada S."/>
        </authorList>
    </citation>
    <scope>NUCLEOTIDE SEQUENCE [LARGE SCALE GENOMIC DNA]</scope>
    <source>
        <strain evidence="1 2">AI77</strain>
    </source>
</reference>
<organism evidence="1 2">
    <name type="scientific">Roseobacter cerasinus</name>
    <dbReference type="NCBI Taxonomy" id="2602289"/>
    <lineage>
        <taxon>Bacteria</taxon>
        <taxon>Pseudomonadati</taxon>
        <taxon>Pseudomonadota</taxon>
        <taxon>Alphaproteobacteria</taxon>
        <taxon>Rhodobacterales</taxon>
        <taxon>Roseobacteraceae</taxon>
        <taxon>Roseobacter</taxon>
    </lineage>
</organism>
<proteinExistence type="predicted"/>
<protein>
    <submittedName>
        <fullName evidence="1">Uncharacterized protein</fullName>
    </submittedName>
</protein>
<evidence type="ECO:0000313" key="1">
    <source>
        <dbReference type="EMBL" id="GFE51191.1"/>
    </source>
</evidence>
<gene>
    <name evidence="1" type="ORF">So717_29440</name>
</gene>